<organism evidence="2 3">
    <name type="scientific">Pseudofulvibacter geojedonensis</name>
    <dbReference type="NCBI Taxonomy" id="1123758"/>
    <lineage>
        <taxon>Bacteria</taxon>
        <taxon>Pseudomonadati</taxon>
        <taxon>Bacteroidota</taxon>
        <taxon>Flavobacteriia</taxon>
        <taxon>Flavobacteriales</taxon>
        <taxon>Flavobacteriaceae</taxon>
        <taxon>Pseudofulvibacter</taxon>
    </lineage>
</organism>
<dbReference type="InterPro" id="IPR001173">
    <property type="entry name" value="Glyco_trans_2-like"/>
</dbReference>
<proteinExistence type="predicted"/>
<dbReference type="EMBL" id="JBHTJM010000002">
    <property type="protein sequence ID" value="MFD0962616.1"/>
    <property type="molecule type" value="Genomic_DNA"/>
</dbReference>
<protein>
    <submittedName>
        <fullName evidence="2">Glycosyltransferase family 2 protein</fullName>
    </submittedName>
</protein>
<evidence type="ECO:0000259" key="1">
    <source>
        <dbReference type="Pfam" id="PF00535"/>
    </source>
</evidence>
<accession>A0ABW3HYH3</accession>
<feature type="domain" description="Glycosyltransferase 2-like" evidence="1">
    <location>
        <begin position="7"/>
        <end position="135"/>
    </location>
</feature>
<dbReference type="RefSeq" id="WP_377712464.1">
    <property type="nucleotide sequence ID" value="NZ_JBHTJM010000002.1"/>
</dbReference>
<dbReference type="PANTHER" id="PTHR43685">
    <property type="entry name" value="GLYCOSYLTRANSFERASE"/>
    <property type="match status" value="1"/>
</dbReference>
<comment type="caution">
    <text evidence="2">The sequence shown here is derived from an EMBL/GenBank/DDBJ whole genome shotgun (WGS) entry which is preliminary data.</text>
</comment>
<dbReference type="Pfam" id="PF00535">
    <property type="entry name" value="Glycos_transf_2"/>
    <property type="match status" value="1"/>
</dbReference>
<dbReference type="Gene3D" id="3.90.550.10">
    <property type="entry name" value="Spore Coat Polysaccharide Biosynthesis Protein SpsA, Chain A"/>
    <property type="match status" value="1"/>
</dbReference>
<dbReference type="InterPro" id="IPR029044">
    <property type="entry name" value="Nucleotide-diphossugar_trans"/>
</dbReference>
<dbReference type="CDD" id="cd00761">
    <property type="entry name" value="Glyco_tranf_GTA_type"/>
    <property type="match status" value="1"/>
</dbReference>
<dbReference type="Proteomes" id="UP001596997">
    <property type="component" value="Unassembled WGS sequence"/>
</dbReference>
<reference evidence="3" key="1">
    <citation type="journal article" date="2019" name="Int. J. Syst. Evol. Microbiol.">
        <title>The Global Catalogue of Microorganisms (GCM) 10K type strain sequencing project: providing services to taxonomists for standard genome sequencing and annotation.</title>
        <authorList>
            <consortium name="The Broad Institute Genomics Platform"/>
            <consortium name="The Broad Institute Genome Sequencing Center for Infectious Disease"/>
            <person name="Wu L."/>
            <person name="Ma J."/>
        </authorList>
    </citation>
    <scope>NUCLEOTIDE SEQUENCE [LARGE SCALE GENOMIC DNA]</scope>
    <source>
        <strain evidence="3">CCUG 62114</strain>
    </source>
</reference>
<evidence type="ECO:0000313" key="2">
    <source>
        <dbReference type="EMBL" id="MFD0962616.1"/>
    </source>
</evidence>
<gene>
    <name evidence="2" type="ORF">ACFQ1O_01205</name>
</gene>
<name>A0ABW3HYH3_9FLAO</name>
<dbReference type="SUPFAM" id="SSF53448">
    <property type="entry name" value="Nucleotide-diphospho-sugar transferases"/>
    <property type="match status" value="1"/>
</dbReference>
<dbReference type="PANTHER" id="PTHR43685:SF2">
    <property type="entry name" value="GLYCOSYLTRANSFERASE 2-LIKE DOMAIN-CONTAINING PROTEIN"/>
    <property type="match status" value="1"/>
</dbReference>
<keyword evidence="3" id="KW-1185">Reference proteome</keyword>
<evidence type="ECO:0000313" key="3">
    <source>
        <dbReference type="Proteomes" id="UP001596997"/>
    </source>
</evidence>
<sequence length="333" mass="39494">MFTPEVSIIIPCYNRAHIIKDTLNSVLNQSYKNWECVIVDDGSTDDSLIVLEHYKKLDSRFRYYNRPEQAVKGSSSCRNIGIKKSKGKYIIFLDSDDLLAFDSLENRVMCFKETPQFDFLVFQMEIFHEEIPDLKLKQGKQNLMSHKEIFNSFLRMRSEWQITCPIYKADFVKKIGGFSESLKIFTDLELGLRATYFSNSYQLYPIIDCFYRNDENYVTKRKTKTFLQKAGDSFYNYCLLFDKNIIGSTNSNEKKETLKRSFLMNYKKFFKTYVLVEMPLLFEQNKKILRYLIKQNYLTKSEKIRFSIVTDILLKAYKIKGFGLFRIINKLMQ</sequence>
<dbReference type="InterPro" id="IPR050834">
    <property type="entry name" value="Glycosyltransf_2"/>
</dbReference>